<keyword evidence="1" id="KW-0596">Phosphopantetheine</keyword>
<dbReference type="InterPro" id="IPR045851">
    <property type="entry name" value="AMP-bd_C_sf"/>
</dbReference>
<dbReference type="SUPFAM" id="SSF47336">
    <property type="entry name" value="ACP-like"/>
    <property type="match status" value="1"/>
</dbReference>
<dbReference type="Pfam" id="PF00550">
    <property type="entry name" value="PP-binding"/>
    <property type="match status" value="1"/>
</dbReference>
<evidence type="ECO:0000313" key="4">
    <source>
        <dbReference type="EMBL" id="MBM7489382.1"/>
    </source>
</evidence>
<evidence type="ECO:0000256" key="2">
    <source>
        <dbReference type="ARBA" id="ARBA00022553"/>
    </source>
</evidence>
<dbReference type="Gene3D" id="2.30.38.10">
    <property type="entry name" value="Luciferase, Domain 3"/>
    <property type="match status" value="1"/>
</dbReference>
<dbReference type="Gene3D" id="3.30.300.30">
    <property type="match status" value="1"/>
</dbReference>
<dbReference type="PROSITE" id="PS50075">
    <property type="entry name" value="CARRIER"/>
    <property type="match status" value="1"/>
</dbReference>
<proteinExistence type="predicted"/>
<dbReference type="RefSeq" id="WP_204940780.1">
    <property type="nucleotide sequence ID" value="NZ_JAFBBP010000001.1"/>
</dbReference>
<dbReference type="NCBIfam" id="TIGR01733">
    <property type="entry name" value="AA-adenyl-dom"/>
    <property type="match status" value="1"/>
</dbReference>
<dbReference type="EMBL" id="JAFBBP010000001">
    <property type="protein sequence ID" value="MBM7489382.1"/>
    <property type="molecule type" value="Genomic_DNA"/>
</dbReference>
<dbReference type="PROSITE" id="PS00455">
    <property type="entry name" value="AMP_BINDING"/>
    <property type="match status" value="1"/>
</dbReference>
<dbReference type="InterPro" id="IPR036736">
    <property type="entry name" value="ACP-like_sf"/>
</dbReference>
<comment type="caution">
    <text evidence="4">The sequence shown here is derived from an EMBL/GenBank/DDBJ whole genome shotgun (WGS) entry which is preliminary data.</text>
</comment>
<keyword evidence="5" id="KW-1185">Reference proteome</keyword>
<dbReference type="Gene3D" id="3.40.50.980">
    <property type="match status" value="2"/>
</dbReference>
<organism evidence="4 5">
    <name type="scientific">Micromonospora luteifusca</name>
    <dbReference type="NCBI Taxonomy" id="709860"/>
    <lineage>
        <taxon>Bacteria</taxon>
        <taxon>Bacillati</taxon>
        <taxon>Actinomycetota</taxon>
        <taxon>Actinomycetes</taxon>
        <taxon>Micromonosporales</taxon>
        <taxon>Micromonosporaceae</taxon>
        <taxon>Micromonospora</taxon>
    </lineage>
</organism>
<evidence type="ECO:0000256" key="1">
    <source>
        <dbReference type="ARBA" id="ARBA00022450"/>
    </source>
</evidence>
<dbReference type="PANTHER" id="PTHR45527:SF1">
    <property type="entry name" value="FATTY ACID SYNTHASE"/>
    <property type="match status" value="1"/>
</dbReference>
<feature type="domain" description="Carrier" evidence="3">
    <location>
        <begin position="520"/>
        <end position="595"/>
    </location>
</feature>
<dbReference type="PROSITE" id="PS00012">
    <property type="entry name" value="PHOSPHOPANTETHEINE"/>
    <property type="match status" value="1"/>
</dbReference>
<dbReference type="InterPro" id="IPR000873">
    <property type="entry name" value="AMP-dep_synth/lig_dom"/>
</dbReference>
<accession>A0ABS2LN40</accession>
<evidence type="ECO:0000313" key="5">
    <source>
        <dbReference type="Proteomes" id="UP000764837"/>
    </source>
</evidence>
<name>A0ABS2LN40_9ACTN</name>
<dbReference type="InterPro" id="IPR009081">
    <property type="entry name" value="PP-bd_ACP"/>
</dbReference>
<dbReference type="PANTHER" id="PTHR45527">
    <property type="entry name" value="NONRIBOSOMAL PEPTIDE SYNTHETASE"/>
    <property type="match status" value="1"/>
</dbReference>
<evidence type="ECO:0000259" key="3">
    <source>
        <dbReference type="PROSITE" id="PS50075"/>
    </source>
</evidence>
<sequence>MAAVPLDSEPITSRSAHDLVGTWVRRSPDATAVREAVTGREMTYRELWQAATRLATELTRHGARRGDIVALAMERSAELIVGILAIARCGAAYLPLDVSNPADRNTALVTEAAVRLVVTAADGEPADWALPADLTWLRATVAAAPAVSDQPTLDEQAGGDDPLYVAYTSGSTGRPKGVVVPHRAVVGLVDGAEYCPVARGDRVVSLSNPAFDATTFEVWSTLTAGGTLVVLPAVTDMTLDDWVDLLRAEAITTMFLTTTLFHMVARERPAAFGTVRNLLVGGEQMQLAAARAVLAATPPRRLVNAYGPTETTTFAAYHEVTAANLVGVDRVPIGRALQHTTLRLLDDQQRPVAEGATGELCIGGPKVALGYLGQPELTAQRFVRLPDGEMVYRSGDLARLTPDGGVELLGRYDRQVKLRGFRIELEEIERAIMATGLADVAIVEKVGDGPQALLVGFVLPGAGSAPTPSQLSAALVARVPRYMVPARWIVLEALPVGQTGKADRAALLALVADDGPGGAESGDPVLAGVTETWRDVLNLSRVTRTDTFLDLGGNSILAIQAASRLTERLGVEVEPHDVLLATSAADLVDRLRDRQPATL</sequence>
<protein>
    <submittedName>
        <fullName evidence="4">Amino acid adenylation domain-containing protein</fullName>
    </submittedName>
</protein>
<reference evidence="4 5" key="1">
    <citation type="submission" date="2021-01" db="EMBL/GenBank/DDBJ databases">
        <title>Sequencing the genomes of 1000 actinobacteria strains.</title>
        <authorList>
            <person name="Klenk H.-P."/>
        </authorList>
    </citation>
    <scope>NUCLEOTIDE SEQUENCE [LARGE SCALE GENOMIC DNA]</scope>
    <source>
        <strain evidence="4 5">DSM 100204</strain>
    </source>
</reference>
<dbReference type="SUPFAM" id="SSF56801">
    <property type="entry name" value="Acetyl-CoA synthetase-like"/>
    <property type="match status" value="1"/>
</dbReference>
<gene>
    <name evidence="4" type="ORF">JOD64_000604</name>
</gene>
<dbReference type="Proteomes" id="UP000764837">
    <property type="component" value="Unassembled WGS sequence"/>
</dbReference>
<dbReference type="Gene3D" id="1.10.1200.10">
    <property type="entry name" value="ACP-like"/>
    <property type="match status" value="1"/>
</dbReference>
<dbReference type="InterPro" id="IPR020845">
    <property type="entry name" value="AMP-binding_CS"/>
</dbReference>
<keyword evidence="2" id="KW-0597">Phosphoprotein</keyword>
<dbReference type="Pfam" id="PF00501">
    <property type="entry name" value="AMP-binding"/>
    <property type="match status" value="1"/>
</dbReference>
<dbReference type="InterPro" id="IPR010071">
    <property type="entry name" value="AA_adenyl_dom"/>
</dbReference>
<dbReference type="InterPro" id="IPR006162">
    <property type="entry name" value="Ppantetheine_attach_site"/>
</dbReference>